<evidence type="ECO:0000256" key="1">
    <source>
        <dbReference type="SAM" id="MobiDB-lite"/>
    </source>
</evidence>
<feature type="region of interest" description="Disordered" evidence="1">
    <location>
        <begin position="415"/>
        <end position="461"/>
    </location>
</feature>
<evidence type="ECO:0000313" key="3">
    <source>
        <dbReference type="EMBL" id="ATY59035.1"/>
    </source>
</evidence>
<feature type="compositionally biased region" description="Gly residues" evidence="1">
    <location>
        <begin position="433"/>
        <end position="442"/>
    </location>
</feature>
<evidence type="ECO:0000259" key="2">
    <source>
        <dbReference type="Pfam" id="PF13391"/>
    </source>
</evidence>
<feature type="compositionally biased region" description="Polar residues" evidence="1">
    <location>
        <begin position="452"/>
        <end position="461"/>
    </location>
</feature>
<dbReference type="Pfam" id="PF13391">
    <property type="entry name" value="HNH_2"/>
    <property type="match status" value="1"/>
</dbReference>
<dbReference type="AlphaFoldDB" id="A0A2H4S7E8"/>
<gene>
    <name evidence="3" type="ORF">A9K55_002304</name>
</gene>
<dbReference type="Proteomes" id="UP000323067">
    <property type="component" value="Chromosome iv"/>
</dbReference>
<sequence length="477" mass="52784">MSNAAVTPEMRPNGWNVQLLFGDSNVPADGLFKGAKVSFAGVFQAAKNTSLTFRDVVDELRLSFEFPHESSELWGQVAFGLAAMLNVTEDECPAPTFIHGDGLRQTVPALPTQRPRAPNDRAILQYLVFRHGACNVTADKPLKSHFEEGCAQHISKPERRLDPRYLPPKRPSKNPHYLNYLLRKTIRARKPSPTKRSASGSVSLSKDQDLDQVDEDSENIIAPVDCNIDAVLARSTMNKFRNVCLHDAEQCVVTGMGGGWCTTPSVGPGLQACHIVSQLHYHTYMPYPPRSNASESQGYNAGQLRDAWERTWSQQNSIPLLSHLHEMFDQRLFSIHPDTLRIRAFMPYDVVVAYHGRTADISPMVDRDALRHHYDMCCIENMAAKISFQEPGTTAATSGVSTPLELRTVRLGGAADPRILDSPSEQNEDQDGASGGGGGGGDPSKRARRTGRQANDSYITPDNSEWFLESVNWSLVR</sequence>
<dbReference type="InterPro" id="IPR003615">
    <property type="entry name" value="HNH_nuc"/>
</dbReference>
<reference evidence="3 4" key="1">
    <citation type="journal article" date="2017" name="BMC Genomics">
        <title>Chromosome level assembly and secondary metabolite potential of the parasitic fungus Cordyceps militaris.</title>
        <authorList>
            <person name="Kramer G.J."/>
            <person name="Nodwell J.R."/>
        </authorList>
    </citation>
    <scope>NUCLEOTIDE SEQUENCE [LARGE SCALE GENOMIC DNA]</scope>
    <source>
        <strain evidence="3 4">ATCC 34164</strain>
    </source>
</reference>
<feature type="region of interest" description="Disordered" evidence="1">
    <location>
        <begin position="189"/>
        <end position="216"/>
    </location>
</feature>
<accession>A0A2H4S7E8</accession>
<feature type="domain" description="HNH nuclease" evidence="2">
    <location>
        <begin position="251"/>
        <end position="336"/>
    </location>
</feature>
<proteinExistence type="predicted"/>
<dbReference type="EMBL" id="CP023322">
    <property type="protein sequence ID" value="ATY59035.1"/>
    <property type="molecule type" value="Genomic_DNA"/>
</dbReference>
<dbReference type="VEuPathDB" id="FungiDB:CCM_09480"/>
<evidence type="ECO:0000313" key="4">
    <source>
        <dbReference type="Proteomes" id="UP000323067"/>
    </source>
</evidence>
<feature type="compositionally biased region" description="Polar residues" evidence="1">
    <location>
        <begin position="194"/>
        <end position="205"/>
    </location>
</feature>
<name>A0A2H4S7E8_CORMI</name>
<protein>
    <recommendedName>
        <fullName evidence="2">HNH nuclease domain-containing protein</fullName>
    </recommendedName>
</protein>
<organism evidence="3 4">
    <name type="scientific">Cordyceps militaris</name>
    <name type="common">Caterpillar fungus</name>
    <name type="synonym">Clavaria militaris</name>
    <dbReference type="NCBI Taxonomy" id="73501"/>
    <lineage>
        <taxon>Eukaryota</taxon>
        <taxon>Fungi</taxon>
        <taxon>Dikarya</taxon>
        <taxon>Ascomycota</taxon>
        <taxon>Pezizomycotina</taxon>
        <taxon>Sordariomycetes</taxon>
        <taxon>Hypocreomycetidae</taxon>
        <taxon>Hypocreales</taxon>
        <taxon>Cordycipitaceae</taxon>
        <taxon>Cordyceps</taxon>
    </lineage>
</organism>
<dbReference type="VEuPathDB" id="FungiDB:A9K55_002304"/>